<evidence type="ECO:0000313" key="2">
    <source>
        <dbReference type="EMBL" id="HJD32624.1"/>
    </source>
</evidence>
<accession>A0A9D2U1A5</accession>
<comment type="caution">
    <text evidence="2">The sequence shown here is derived from an EMBL/GenBank/DDBJ whole genome shotgun (WGS) entry which is preliminary data.</text>
</comment>
<dbReference type="AlphaFoldDB" id="A0A9D2U1A5"/>
<evidence type="ECO:0008006" key="4">
    <source>
        <dbReference type="Google" id="ProtNLM"/>
    </source>
</evidence>
<evidence type="ECO:0000256" key="1">
    <source>
        <dbReference type="SAM" id="Coils"/>
    </source>
</evidence>
<gene>
    <name evidence="2" type="ORF">H9912_11905</name>
</gene>
<proteinExistence type="predicted"/>
<feature type="coiled-coil region" evidence="1">
    <location>
        <begin position="99"/>
        <end position="132"/>
    </location>
</feature>
<evidence type="ECO:0000313" key="3">
    <source>
        <dbReference type="Proteomes" id="UP000823851"/>
    </source>
</evidence>
<reference evidence="2" key="1">
    <citation type="journal article" date="2021" name="PeerJ">
        <title>Extensive microbial diversity within the chicken gut microbiome revealed by metagenomics and culture.</title>
        <authorList>
            <person name="Gilroy R."/>
            <person name="Ravi A."/>
            <person name="Getino M."/>
            <person name="Pursley I."/>
            <person name="Horton D.L."/>
            <person name="Alikhan N.F."/>
            <person name="Baker D."/>
            <person name="Gharbi K."/>
            <person name="Hall N."/>
            <person name="Watson M."/>
            <person name="Adriaenssens E.M."/>
            <person name="Foster-Nyarko E."/>
            <person name="Jarju S."/>
            <person name="Secka A."/>
            <person name="Antonio M."/>
            <person name="Oren A."/>
            <person name="Chaudhuri R.R."/>
            <person name="La Ragione R."/>
            <person name="Hildebrand F."/>
            <person name="Pallen M.J."/>
        </authorList>
    </citation>
    <scope>NUCLEOTIDE SEQUENCE</scope>
    <source>
        <strain evidence="2">ChiHjej8B7-25341</strain>
    </source>
</reference>
<dbReference type="EMBL" id="DWUW01000339">
    <property type="protein sequence ID" value="HJD32624.1"/>
    <property type="molecule type" value="Genomic_DNA"/>
</dbReference>
<dbReference type="Proteomes" id="UP000823851">
    <property type="component" value="Unassembled WGS sequence"/>
</dbReference>
<keyword evidence="1" id="KW-0175">Coiled coil</keyword>
<organism evidence="2 3">
    <name type="scientific">Candidatus Eisenbergiella stercorigallinarum</name>
    <dbReference type="NCBI Taxonomy" id="2838557"/>
    <lineage>
        <taxon>Bacteria</taxon>
        <taxon>Bacillati</taxon>
        <taxon>Bacillota</taxon>
        <taxon>Clostridia</taxon>
        <taxon>Lachnospirales</taxon>
        <taxon>Lachnospiraceae</taxon>
        <taxon>Eisenbergiella</taxon>
    </lineage>
</organism>
<name>A0A9D2U1A5_9FIRM</name>
<reference evidence="2" key="2">
    <citation type="submission" date="2021-04" db="EMBL/GenBank/DDBJ databases">
        <authorList>
            <person name="Gilroy R."/>
        </authorList>
    </citation>
    <scope>NUCLEOTIDE SEQUENCE</scope>
    <source>
        <strain evidence="2">ChiHjej8B7-25341</strain>
    </source>
</reference>
<sequence>MGEKNEAILSYLEDNARFADLMNGAVFGGVQAVDPKQLEDASEHYTEKEGKGRNITYRGRTRDIIRRVRNGGSILRLVALEAQETVDYGMPLRCMNYDAQEYLRQARAIQRKNEKEEKYRNASELLGRLRSTDRLFPVYTVCLYHGIEPWDGPLYLSDMMRFEKEDAFRGLFRDYPMILIRADEPMDYGAFRTSLRELLAVLPLRKDRREMRKFIGEREAYRKLDRETLEAIAVMTDNRRLLEKAEDYRNEKGEYDMYEEMGSFFMDGVEEGMEKGREEGRAEGIEEGREEGIRAMILDNLENGSSREQIREKLGKYFGMSEKRASEYLEHFLQEKGCLSAI</sequence>
<protein>
    <recommendedName>
        <fullName evidence="4">Transposase (putative) YhgA-like domain-containing protein</fullName>
    </recommendedName>
</protein>